<comment type="caution">
    <text evidence="1">The sequence shown here is derived from an EMBL/GenBank/DDBJ whole genome shotgun (WGS) entry which is preliminary data.</text>
</comment>
<dbReference type="Proteomes" id="UP000179937">
    <property type="component" value="Unassembled WGS sequence"/>
</dbReference>
<proteinExistence type="predicted"/>
<dbReference type="EMBL" id="LYKI01000068">
    <property type="protein sequence ID" value="OIG67245.1"/>
    <property type="molecule type" value="Genomic_DNA"/>
</dbReference>
<gene>
    <name evidence="1" type="ORF">A7M90_09450</name>
</gene>
<organism evidence="1 2">
    <name type="scientific">Acinetobacter baumannii</name>
    <dbReference type="NCBI Taxonomy" id="470"/>
    <lineage>
        <taxon>Bacteria</taxon>
        <taxon>Pseudomonadati</taxon>
        <taxon>Pseudomonadota</taxon>
        <taxon>Gammaproteobacteria</taxon>
        <taxon>Moraxellales</taxon>
        <taxon>Moraxellaceae</taxon>
        <taxon>Acinetobacter</taxon>
        <taxon>Acinetobacter calcoaceticus/baumannii complex</taxon>
    </lineage>
</organism>
<dbReference type="RefSeq" id="WP_071210784.1">
    <property type="nucleotide sequence ID" value="NZ_CP104295.1"/>
</dbReference>
<evidence type="ECO:0000313" key="2">
    <source>
        <dbReference type="Proteomes" id="UP000179937"/>
    </source>
</evidence>
<evidence type="ECO:0008006" key="3">
    <source>
        <dbReference type="Google" id="ProtNLM"/>
    </source>
</evidence>
<evidence type="ECO:0000313" key="1">
    <source>
        <dbReference type="EMBL" id="OIG67245.1"/>
    </source>
</evidence>
<dbReference type="SUPFAM" id="SSF52980">
    <property type="entry name" value="Restriction endonuclease-like"/>
    <property type="match status" value="1"/>
</dbReference>
<reference evidence="1 2" key="1">
    <citation type="submission" date="2016-05" db="EMBL/GenBank/DDBJ databases">
        <title>The evolution of Acinetobacter baumannii in vivo.</title>
        <authorList>
            <person name="Hua X."/>
            <person name="Yu Y."/>
        </authorList>
    </citation>
    <scope>NUCLEOTIDE SEQUENCE [LARGE SCALE GENOMIC DNA]</scope>
    <source>
        <strain evidence="1 2">XH647</strain>
    </source>
</reference>
<sequence length="624" mass="74775">MINIKKITEFFEKFEIDNIILKLEEMKDEEIYDLLRYINKNINLINQRKKNNSKQKKEFLNQLKNYFIQRGLKTNFFEAIEFFENSYNYILKKRSDLVENFTSEYILSVIFYHMHELFLEFKYKKYFIIKNAKSQNELLAGIDNPYGDKFFDDNFIDNISNILTNNIIIESWGKWFYNQDDRIILPESILEFFYKPDLIHTNIKFNRKIYENTGLWSIIKEMDSTFRLLEEEIIFEKDKYIKITNLRDGKLEEYALFAREKAQRIMLHNGLMTHQLLGEIDENKILIEAINFKDLLSIDIYDGTEYLGLTIVEWIKTFTLLKSFCYMTDQPVILSKNELIYYFNLININCDKCEKILNTLAFHKNSVDIFDSPIITFENDKYLVIPFGLIAPNFINIISSIIYKRKLSFKDKGEKFEDNCFYFFKKMEDQYGYKCTSPYLKINDDEYQIDVLLEWDDYIFIIECKNRSIPNTLANSLYDFRERMDEYSKQLMRFLNAIVEYPHEFKLNITNKKIVPVILNSLPFSLDYEFNGIVFTDFSVINKFFDSKNIYLQVYGKDCGKINVGILHEQWESDLPNAFDFYKNIKSSYYIKEARSRLNIINTEHIIDGKIVVFDRKIMTGDIM</sequence>
<accession>A0A1S2FT85</accession>
<dbReference type="InterPro" id="IPR011335">
    <property type="entry name" value="Restrct_endonuc-II-like"/>
</dbReference>
<dbReference type="AlphaFoldDB" id="A0A1S2FT85"/>
<name>A0A1S2FT85_ACIBA</name>
<protein>
    <recommendedName>
        <fullName evidence="3">NERD domain-containing protein</fullName>
    </recommendedName>
</protein>